<evidence type="ECO:0000256" key="2">
    <source>
        <dbReference type="ARBA" id="ARBA00022692"/>
    </source>
</evidence>
<feature type="transmembrane region" description="Helical" evidence="5">
    <location>
        <begin position="20"/>
        <end position="40"/>
    </location>
</feature>
<evidence type="ECO:0000256" key="4">
    <source>
        <dbReference type="ARBA" id="ARBA00023136"/>
    </source>
</evidence>
<protein>
    <recommendedName>
        <fullName evidence="6">G-protein coupled receptors family 1 profile domain-containing protein</fullName>
    </recommendedName>
</protein>
<feature type="transmembrane region" description="Helical" evidence="5">
    <location>
        <begin position="228"/>
        <end position="248"/>
    </location>
</feature>
<gene>
    <name evidence="7" type="ORF">GCK72_016281</name>
</gene>
<dbReference type="SUPFAM" id="SSF81321">
    <property type="entry name" value="Family A G protein-coupled receptor-like"/>
    <property type="match status" value="1"/>
</dbReference>
<comment type="caution">
    <text evidence="7">The sequence shown here is derived from an EMBL/GenBank/DDBJ whole genome shotgun (WGS) entry which is preliminary data.</text>
</comment>
<feature type="transmembrane region" description="Helical" evidence="5">
    <location>
        <begin position="136"/>
        <end position="156"/>
    </location>
</feature>
<sequence length="326" mass="37793">MSGSYSGYVSTEQYAETLLVTMLNFFICFFALFMNTLVIITIQKSPHFVNSYGTLSLNHSVLNMLSLLVYFLWVTPTTYTQSVSTSTTTVLGKIIGQLHLLFLFSMIYSHLSLSLNRFASLLHPTRTRSIFSHHMCIFLNISTWILGFLHVIPLFWYQDCHITYDPATWQWVISTSKLCATYKLLVLQYLSVIVSTISFLVNLFTWAKVSAETIRKHPVETKLLKGEFWRSFGFLIAVLTSGVLSGWVEERWQKYVVLCVIWQVYHLVDGLVILLLHFHRKLLAERPILDPNHHTPSFIHVEHLHSLPHRSPDFNRNHYVSKVDTY</sequence>
<dbReference type="CTD" id="9801814"/>
<dbReference type="PANTHER" id="PTHR23017:SF45">
    <property type="entry name" value="7TM GPCR SERPENTINE RECEPTOR CLASS X (SRX) DOMAIN-CONTAINING PROTEIN"/>
    <property type="match status" value="1"/>
</dbReference>
<keyword evidence="4 5" id="KW-0472">Membrane</keyword>
<feature type="transmembrane region" description="Helical" evidence="5">
    <location>
        <begin position="186"/>
        <end position="207"/>
    </location>
</feature>
<keyword evidence="2 5" id="KW-0812">Transmembrane</keyword>
<dbReference type="RefSeq" id="XP_003093085.2">
    <property type="nucleotide sequence ID" value="XM_003093037.2"/>
</dbReference>
<proteinExistence type="predicted"/>
<feature type="transmembrane region" description="Helical" evidence="5">
    <location>
        <begin position="94"/>
        <end position="115"/>
    </location>
</feature>
<keyword evidence="3 5" id="KW-1133">Transmembrane helix</keyword>
<dbReference type="CDD" id="cd00637">
    <property type="entry name" value="7tm_classA_rhodopsin-like"/>
    <property type="match status" value="1"/>
</dbReference>
<dbReference type="PANTHER" id="PTHR23017">
    <property type="entry name" value="SERPENTINE RECEPTOR, CLASS X"/>
    <property type="match status" value="1"/>
</dbReference>
<reference evidence="7 8" key="1">
    <citation type="submission" date="2019-12" db="EMBL/GenBank/DDBJ databases">
        <title>Chromosome-level assembly of the Caenorhabditis remanei genome.</title>
        <authorList>
            <person name="Teterina A.A."/>
            <person name="Willis J.H."/>
            <person name="Phillips P.C."/>
        </authorList>
    </citation>
    <scope>NUCLEOTIDE SEQUENCE [LARGE SCALE GENOMIC DNA]</scope>
    <source>
        <strain evidence="7 8">PX506</strain>
        <tissue evidence="7">Whole organism</tissue>
    </source>
</reference>
<evidence type="ECO:0000256" key="5">
    <source>
        <dbReference type="SAM" id="Phobius"/>
    </source>
</evidence>
<dbReference type="InterPro" id="IPR017452">
    <property type="entry name" value="GPCR_Rhodpsn_7TM"/>
</dbReference>
<feature type="domain" description="G-protein coupled receptors family 1 profile" evidence="6">
    <location>
        <begin position="34"/>
        <end position="209"/>
    </location>
</feature>
<dbReference type="GO" id="GO:0016020">
    <property type="term" value="C:membrane"/>
    <property type="evidence" value="ECO:0007669"/>
    <property type="project" value="UniProtKB-SubCell"/>
</dbReference>
<evidence type="ECO:0000256" key="3">
    <source>
        <dbReference type="ARBA" id="ARBA00022989"/>
    </source>
</evidence>
<accession>A0A6A5GZ48</accession>
<name>A0A6A5GZ48_CAERE</name>
<dbReference type="KEGG" id="crq:GCK72_016281"/>
<dbReference type="GeneID" id="9801814"/>
<dbReference type="EMBL" id="WUAV01000004">
    <property type="protein sequence ID" value="KAF1759814.1"/>
    <property type="molecule type" value="Genomic_DNA"/>
</dbReference>
<evidence type="ECO:0000313" key="7">
    <source>
        <dbReference type="EMBL" id="KAF1759814.1"/>
    </source>
</evidence>
<comment type="subcellular location">
    <subcellularLocation>
        <location evidence="1">Membrane</location>
    </subcellularLocation>
</comment>
<evidence type="ECO:0000313" key="8">
    <source>
        <dbReference type="Proteomes" id="UP000483820"/>
    </source>
</evidence>
<dbReference type="PROSITE" id="PS50262">
    <property type="entry name" value="G_PROTEIN_RECEP_F1_2"/>
    <property type="match status" value="1"/>
</dbReference>
<feature type="transmembrane region" description="Helical" evidence="5">
    <location>
        <begin position="254"/>
        <end position="276"/>
    </location>
</feature>
<dbReference type="Pfam" id="PF10328">
    <property type="entry name" value="7TM_GPCR_Srx"/>
    <property type="match status" value="1"/>
</dbReference>
<evidence type="ECO:0000256" key="1">
    <source>
        <dbReference type="ARBA" id="ARBA00004370"/>
    </source>
</evidence>
<dbReference type="InterPro" id="IPR019430">
    <property type="entry name" value="7TM_GPCR_serpentine_rcpt_Srx"/>
</dbReference>
<feature type="transmembrane region" description="Helical" evidence="5">
    <location>
        <begin position="52"/>
        <end position="74"/>
    </location>
</feature>
<dbReference type="AlphaFoldDB" id="A0A6A5GZ48"/>
<dbReference type="Proteomes" id="UP000483820">
    <property type="component" value="Chromosome IV"/>
</dbReference>
<dbReference type="Gene3D" id="1.20.1070.10">
    <property type="entry name" value="Rhodopsin 7-helix transmembrane proteins"/>
    <property type="match status" value="1"/>
</dbReference>
<evidence type="ECO:0000259" key="6">
    <source>
        <dbReference type="PROSITE" id="PS50262"/>
    </source>
</evidence>
<organism evidence="7 8">
    <name type="scientific">Caenorhabditis remanei</name>
    <name type="common">Caenorhabditis vulgaris</name>
    <dbReference type="NCBI Taxonomy" id="31234"/>
    <lineage>
        <taxon>Eukaryota</taxon>
        <taxon>Metazoa</taxon>
        <taxon>Ecdysozoa</taxon>
        <taxon>Nematoda</taxon>
        <taxon>Chromadorea</taxon>
        <taxon>Rhabditida</taxon>
        <taxon>Rhabditina</taxon>
        <taxon>Rhabditomorpha</taxon>
        <taxon>Rhabditoidea</taxon>
        <taxon>Rhabditidae</taxon>
        <taxon>Peloderinae</taxon>
        <taxon>Caenorhabditis</taxon>
    </lineage>
</organism>